<dbReference type="Proteomes" id="UP000005237">
    <property type="component" value="Unassembled WGS sequence"/>
</dbReference>
<proteinExistence type="predicted"/>
<dbReference type="AlphaFoldDB" id="A0A8R1EX93"/>
<keyword evidence="2" id="KW-1185">Reference proteome</keyword>
<reference evidence="1" key="2">
    <citation type="submission" date="2022-06" db="UniProtKB">
        <authorList>
            <consortium name="EnsemblMetazoa"/>
        </authorList>
    </citation>
    <scope>IDENTIFICATION</scope>
    <source>
        <strain evidence="1">DF5081</strain>
    </source>
</reference>
<dbReference type="EnsemblMetazoa" id="CJA43219.1">
    <property type="protein sequence ID" value="CJA43219.1"/>
    <property type="gene ID" value="WBGene00219067"/>
</dbReference>
<organism evidence="1 2">
    <name type="scientific">Caenorhabditis japonica</name>
    <dbReference type="NCBI Taxonomy" id="281687"/>
    <lineage>
        <taxon>Eukaryota</taxon>
        <taxon>Metazoa</taxon>
        <taxon>Ecdysozoa</taxon>
        <taxon>Nematoda</taxon>
        <taxon>Chromadorea</taxon>
        <taxon>Rhabditida</taxon>
        <taxon>Rhabditina</taxon>
        <taxon>Rhabditomorpha</taxon>
        <taxon>Rhabditoidea</taxon>
        <taxon>Rhabditidae</taxon>
        <taxon>Peloderinae</taxon>
        <taxon>Caenorhabditis</taxon>
    </lineage>
</organism>
<name>A0A8R1EX93_CAEJA</name>
<reference evidence="2" key="1">
    <citation type="submission" date="2010-08" db="EMBL/GenBank/DDBJ databases">
        <authorList>
            <consortium name="Caenorhabditis japonica Sequencing Consortium"/>
            <person name="Wilson R.K."/>
        </authorList>
    </citation>
    <scope>NUCLEOTIDE SEQUENCE [LARGE SCALE GENOMIC DNA]</scope>
    <source>
        <strain evidence="2">DF5081</strain>
    </source>
</reference>
<evidence type="ECO:0000313" key="2">
    <source>
        <dbReference type="Proteomes" id="UP000005237"/>
    </source>
</evidence>
<evidence type="ECO:0000313" key="1">
    <source>
        <dbReference type="EnsemblMetazoa" id="CJA43219.1"/>
    </source>
</evidence>
<protein>
    <submittedName>
        <fullName evidence="1">Uncharacterized protein</fullName>
    </submittedName>
</protein>
<sequence>MEALVMALLNGLSSEHLFIRSNDVRQEAHLKDLNKIIGLLQSDQHIFISQELAKEETKRSQTEVKLTMFWTVERAIPSDNAILFKLTLSFRVIRFLNITRVLRVFADRGLPDVCVSSTFPLILS</sequence>
<accession>A0A8R1EX93</accession>